<feature type="region of interest" description="Disordered" evidence="6">
    <location>
        <begin position="107"/>
        <end position="139"/>
    </location>
</feature>
<gene>
    <name evidence="8" type="primary">ctpB</name>
    <name evidence="8" type="ORF">Pan44_30780</name>
</gene>
<evidence type="ECO:0000313" key="8">
    <source>
        <dbReference type="EMBL" id="QDT55037.1"/>
    </source>
</evidence>
<evidence type="ECO:0000256" key="5">
    <source>
        <dbReference type="RuleBase" id="RU004404"/>
    </source>
</evidence>
<dbReference type="CDD" id="cd06782">
    <property type="entry name" value="cpPDZ_CPP-like"/>
    <property type="match status" value="1"/>
</dbReference>
<dbReference type="GO" id="GO:0006508">
    <property type="term" value="P:proteolysis"/>
    <property type="evidence" value="ECO:0007669"/>
    <property type="project" value="UniProtKB-KW"/>
</dbReference>
<dbReference type="Gene3D" id="3.30.750.44">
    <property type="match status" value="1"/>
</dbReference>
<dbReference type="InterPro" id="IPR029045">
    <property type="entry name" value="ClpP/crotonase-like_dom_sf"/>
</dbReference>
<dbReference type="NCBIfam" id="TIGR00225">
    <property type="entry name" value="prc"/>
    <property type="match status" value="1"/>
</dbReference>
<sequence>MTARSTLTKIHSKLFQLITGLLLLAAVVAAESPVVKTSVTTPSFNPETSALLSAPTADEDLLSVGEEFHPEVGIGPPTRVTRTALRPEAGSNSNFVLPMQPGAPVLGGQSIGGRIGQQWNVPEPAPYAPKTPSQTERTPQEKIAARALDSRMVGFQQTASFNQIANLFTEASRMIDARHVNPPSYEQRTSAALANVAHAISSPEFLQANRVNPNPQAVAALQQELMQMAQSQPARSSGEALGLMQWAAEMASQRIGVRREAIALEFLNGTLDSLDRYSAFVPAKTQMGPSAALEERIVGIGVELKTHDRGVLVMSVIDNGPAAGAGLRKGDVIVAINGRSLGGLGLSQAADLIGGPQGSAVQMVVDRQGQQFQASVVRRSVYVSSVVDAKFLDSSRTIGYVRIKQFSDSTSEDLAKEMAKLHNAGMKSVVLDLRGNPGGLLTECVEVSDQFLPAGTIVMTKGRTSGDNSSYSAKRAGTWSMPLVVLVDDHSASASEIFAAAVQENGRGVVVGRNSYGKGTVQTHFPLQSVSGELKLTTAKFYSPSGREMSGHGVQPDVQVSKAPGAIETDEMRDPDLLAALRVMQGGRPAQLAQEAGQVNRHLGGTFGR</sequence>
<dbReference type="Gene3D" id="2.30.42.10">
    <property type="match status" value="1"/>
</dbReference>
<dbReference type="Pfam" id="PF03572">
    <property type="entry name" value="Peptidase_S41"/>
    <property type="match status" value="1"/>
</dbReference>
<dbReference type="GO" id="GO:0007165">
    <property type="term" value="P:signal transduction"/>
    <property type="evidence" value="ECO:0007669"/>
    <property type="project" value="TreeGrafter"/>
</dbReference>
<dbReference type="RefSeq" id="WP_145030835.1">
    <property type="nucleotide sequence ID" value="NZ_CP036271.1"/>
</dbReference>
<dbReference type="InterPro" id="IPR001478">
    <property type="entry name" value="PDZ"/>
</dbReference>
<proteinExistence type="inferred from homology"/>
<dbReference type="AlphaFoldDB" id="A0A517SG38"/>
<feature type="domain" description="PDZ" evidence="7">
    <location>
        <begin position="290"/>
        <end position="353"/>
    </location>
</feature>
<evidence type="ECO:0000256" key="4">
    <source>
        <dbReference type="ARBA" id="ARBA00022825"/>
    </source>
</evidence>
<dbReference type="SMART" id="SM00245">
    <property type="entry name" value="TSPc"/>
    <property type="match status" value="1"/>
</dbReference>
<evidence type="ECO:0000259" key="7">
    <source>
        <dbReference type="PROSITE" id="PS50106"/>
    </source>
</evidence>
<dbReference type="CDD" id="cd07560">
    <property type="entry name" value="Peptidase_S41_CPP"/>
    <property type="match status" value="1"/>
</dbReference>
<dbReference type="OrthoDB" id="9812068at2"/>
<dbReference type="SUPFAM" id="SSF50156">
    <property type="entry name" value="PDZ domain-like"/>
    <property type="match status" value="1"/>
</dbReference>
<evidence type="ECO:0000256" key="2">
    <source>
        <dbReference type="ARBA" id="ARBA00022670"/>
    </source>
</evidence>
<dbReference type="KEGG" id="ccos:Pan44_30780"/>
<dbReference type="Gene3D" id="3.90.226.10">
    <property type="entry name" value="2-enoyl-CoA Hydratase, Chain A, domain 1"/>
    <property type="match status" value="1"/>
</dbReference>
<dbReference type="InterPro" id="IPR005151">
    <property type="entry name" value="Tail-specific_protease"/>
</dbReference>
<dbReference type="GO" id="GO:0030288">
    <property type="term" value="C:outer membrane-bounded periplasmic space"/>
    <property type="evidence" value="ECO:0007669"/>
    <property type="project" value="TreeGrafter"/>
</dbReference>
<dbReference type="InParanoid" id="A0A517SG38"/>
<keyword evidence="2 5" id="KW-0645">Protease</keyword>
<dbReference type="EMBL" id="CP036271">
    <property type="protein sequence ID" value="QDT55037.1"/>
    <property type="molecule type" value="Genomic_DNA"/>
</dbReference>
<dbReference type="SUPFAM" id="SSF52096">
    <property type="entry name" value="ClpP/crotonase"/>
    <property type="match status" value="1"/>
</dbReference>
<dbReference type="SMART" id="SM00228">
    <property type="entry name" value="PDZ"/>
    <property type="match status" value="1"/>
</dbReference>
<reference evidence="8 9" key="1">
    <citation type="submission" date="2019-02" db="EMBL/GenBank/DDBJ databases">
        <title>Deep-cultivation of Planctomycetes and their phenomic and genomic characterization uncovers novel biology.</title>
        <authorList>
            <person name="Wiegand S."/>
            <person name="Jogler M."/>
            <person name="Boedeker C."/>
            <person name="Pinto D."/>
            <person name="Vollmers J."/>
            <person name="Rivas-Marin E."/>
            <person name="Kohn T."/>
            <person name="Peeters S.H."/>
            <person name="Heuer A."/>
            <person name="Rast P."/>
            <person name="Oberbeckmann S."/>
            <person name="Bunk B."/>
            <person name="Jeske O."/>
            <person name="Meyerdierks A."/>
            <person name="Storesund J.E."/>
            <person name="Kallscheuer N."/>
            <person name="Luecker S."/>
            <person name="Lage O.M."/>
            <person name="Pohl T."/>
            <person name="Merkel B.J."/>
            <person name="Hornburger P."/>
            <person name="Mueller R.-W."/>
            <person name="Bruemmer F."/>
            <person name="Labrenz M."/>
            <person name="Spormann A.M."/>
            <person name="Op den Camp H."/>
            <person name="Overmann J."/>
            <person name="Amann R."/>
            <person name="Jetten M.S.M."/>
            <person name="Mascher T."/>
            <person name="Medema M.H."/>
            <person name="Devos D.P."/>
            <person name="Kaster A.-K."/>
            <person name="Ovreas L."/>
            <person name="Rohde M."/>
            <person name="Galperin M.Y."/>
            <person name="Jogler C."/>
        </authorList>
    </citation>
    <scope>NUCLEOTIDE SEQUENCE [LARGE SCALE GENOMIC DNA]</scope>
    <source>
        <strain evidence="8 9">Pan44</strain>
    </source>
</reference>
<comment type="similarity">
    <text evidence="1 5">Belongs to the peptidase S41A family.</text>
</comment>
<evidence type="ECO:0000256" key="6">
    <source>
        <dbReference type="SAM" id="MobiDB-lite"/>
    </source>
</evidence>
<dbReference type="EC" id="3.4.21.102" evidence="8"/>
<dbReference type="GO" id="GO:0004252">
    <property type="term" value="F:serine-type endopeptidase activity"/>
    <property type="evidence" value="ECO:0007669"/>
    <property type="project" value="UniProtKB-EC"/>
</dbReference>
<dbReference type="PANTHER" id="PTHR32060">
    <property type="entry name" value="TAIL-SPECIFIC PROTEASE"/>
    <property type="match status" value="1"/>
</dbReference>
<keyword evidence="4 5" id="KW-0720">Serine protease</keyword>
<name>A0A517SG38_9PLAN</name>
<dbReference type="Proteomes" id="UP000315700">
    <property type="component" value="Chromosome"/>
</dbReference>
<evidence type="ECO:0000256" key="1">
    <source>
        <dbReference type="ARBA" id="ARBA00009179"/>
    </source>
</evidence>
<accession>A0A517SG38</accession>
<dbReference type="InterPro" id="IPR036034">
    <property type="entry name" value="PDZ_sf"/>
</dbReference>
<keyword evidence="3 5" id="KW-0378">Hydrolase</keyword>
<evidence type="ECO:0000256" key="3">
    <source>
        <dbReference type="ARBA" id="ARBA00022801"/>
    </source>
</evidence>
<dbReference type="InterPro" id="IPR004447">
    <property type="entry name" value="Peptidase_S41A"/>
</dbReference>
<dbReference type="PROSITE" id="PS50106">
    <property type="entry name" value="PDZ"/>
    <property type="match status" value="1"/>
</dbReference>
<dbReference type="Pfam" id="PF13180">
    <property type="entry name" value="PDZ_2"/>
    <property type="match status" value="1"/>
</dbReference>
<dbReference type="PANTHER" id="PTHR32060:SF30">
    <property type="entry name" value="CARBOXY-TERMINAL PROCESSING PROTEASE CTPA"/>
    <property type="match status" value="1"/>
</dbReference>
<evidence type="ECO:0000313" key="9">
    <source>
        <dbReference type="Proteomes" id="UP000315700"/>
    </source>
</evidence>
<keyword evidence="9" id="KW-1185">Reference proteome</keyword>
<organism evidence="8 9">
    <name type="scientific">Caulifigura coniformis</name>
    <dbReference type="NCBI Taxonomy" id="2527983"/>
    <lineage>
        <taxon>Bacteria</taxon>
        <taxon>Pseudomonadati</taxon>
        <taxon>Planctomycetota</taxon>
        <taxon>Planctomycetia</taxon>
        <taxon>Planctomycetales</taxon>
        <taxon>Planctomycetaceae</taxon>
        <taxon>Caulifigura</taxon>
    </lineage>
</organism>
<protein>
    <submittedName>
        <fullName evidence="8">Carboxy-terminal processing protease CtpB</fullName>
        <ecNumber evidence="8">3.4.21.102</ecNumber>
    </submittedName>
</protein>